<evidence type="ECO:0000313" key="6">
    <source>
        <dbReference type="Proteomes" id="UP000627292"/>
    </source>
</evidence>
<dbReference type="SUPFAM" id="SSF46689">
    <property type="entry name" value="Homeodomain-like"/>
    <property type="match status" value="1"/>
</dbReference>
<keyword evidence="3" id="KW-0804">Transcription</keyword>
<dbReference type="GO" id="GO:0043565">
    <property type="term" value="F:sequence-specific DNA binding"/>
    <property type="evidence" value="ECO:0007669"/>
    <property type="project" value="InterPro"/>
</dbReference>
<dbReference type="EMBL" id="BMIB01000002">
    <property type="protein sequence ID" value="GGH64065.1"/>
    <property type="molecule type" value="Genomic_DNA"/>
</dbReference>
<dbReference type="InterPro" id="IPR037923">
    <property type="entry name" value="HTH-like"/>
</dbReference>
<reference evidence="5" key="1">
    <citation type="journal article" date="2014" name="Int. J. Syst. Evol. Microbiol.">
        <title>Complete genome sequence of Corynebacterium casei LMG S-19264T (=DSM 44701T), isolated from a smear-ripened cheese.</title>
        <authorList>
            <consortium name="US DOE Joint Genome Institute (JGI-PGF)"/>
            <person name="Walter F."/>
            <person name="Albersmeier A."/>
            <person name="Kalinowski J."/>
            <person name="Ruckert C."/>
        </authorList>
    </citation>
    <scope>NUCLEOTIDE SEQUENCE</scope>
    <source>
        <strain evidence="5">CGMCC 1.15290</strain>
    </source>
</reference>
<dbReference type="SMART" id="SM00342">
    <property type="entry name" value="HTH_ARAC"/>
    <property type="match status" value="1"/>
</dbReference>
<organism evidence="5 6">
    <name type="scientific">Filimonas zeae</name>
    <dbReference type="NCBI Taxonomy" id="1737353"/>
    <lineage>
        <taxon>Bacteria</taxon>
        <taxon>Pseudomonadati</taxon>
        <taxon>Bacteroidota</taxon>
        <taxon>Chitinophagia</taxon>
        <taxon>Chitinophagales</taxon>
        <taxon>Chitinophagaceae</taxon>
        <taxon>Filimonas</taxon>
    </lineage>
</organism>
<dbReference type="PANTHER" id="PTHR43280">
    <property type="entry name" value="ARAC-FAMILY TRANSCRIPTIONAL REGULATOR"/>
    <property type="match status" value="1"/>
</dbReference>
<evidence type="ECO:0000256" key="1">
    <source>
        <dbReference type="ARBA" id="ARBA00023015"/>
    </source>
</evidence>
<dbReference type="GO" id="GO:0003700">
    <property type="term" value="F:DNA-binding transcription factor activity"/>
    <property type="evidence" value="ECO:0007669"/>
    <property type="project" value="InterPro"/>
</dbReference>
<keyword evidence="1" id="KW-0805">Transcription regulation</keyword>
<evidence type="ECO:0000259" key="4">
    <source>
        <dbReference type="PROSITE" id="PS01124"/>
    </source>
</evidence>
<name>A0A917IUJ4_9BACT</name>
<dbReference type="Pfam" id="PF02311">
    <property type="entry name" value="AraC_binding"/>
    <property type="match status" value="1"/>
</dbReference>
<proteinExistence type="predicted"/>
<dbReference type="InterPro" id="IPR018060">
    <property type="entry name" value="HTH_AraC"/>
</dbReference>
<dbReference type="SUPFAM" id="SSF51215">
    <property type="entry name" value="Regulatory protein AraC"/>
    <property type="match status" value="1"/>
</dbReference>
<dbReference type="PANTHER" id="PTHR43280:SF32">
    <property type="entry name" value="TRANSCRIPTIONAL REGULATORY PROTEIN"/>
    <property type="match status" value="1"/>
</dbReference>
<evidence type="ECO:0000256" key="2">
    <source>
        <dbReference type="ARBA" id="ARBA00023125"/>
    </source>
</evidence>
<gene>
    <name evidence="5" type="ORF">GCM10011379_15680</name>
</gene>
<dbReference type="InterPro" id="IPR003313">
    <property type="entry name" value="AraC-bd"/>
</dbReference>
<feature type="domain" description="HTH araC/xylS-type" evidence="4">
    <location>
        <begin position="201"/>
        <end position="307"/>
    </location>
</feature>
<dbReference type="Gene3D" id="1.10.10.60">
    <property type="entry name" value="Homeodomain-like"/>
    <property type="match status" value="1"/>
</dbReference>
<evidence type="ECO:0000313" key="5">
    <source>
        <dbReference type="EMBL" id="GGH64065.1"/>
    </source>
</evidence>
<accession>A0A917IUJ4</accession>
<reference evidence="5" key="2">
    <citation type="submission" date="2020-09" db="EMBL/GenBank/DDBJ databases">
        <authorList>
            <person name="Sun Q."/>
            <person name="Zhou Y."/>
        </authorList>
    </citation>
    <scope>NUCLEOTIDE SEQUENCE</scope>
    <source>
        <strain evidence="5">CGMCC 1.15290</strain>
    </source>
</reference>
<keyword evidence="6" id="KW-1185">Reference proteome</keyword>
<dbReference type="RefSeq" id="WP_188951475.1">
    <property type="nucleotide sequence ID" value="NZ_BMIB01000002.1"/>
</dbReference>
<evidence type="ECO:0000256" key="3">
    <source>
        <dbReference type="ARBA" id="ARBA00023163"/>
    </source>
</evidence>
<sequence length="314" mass="35727">MEKPDIPRLQLESFAHFNYKVPLLQVQHYPVNAAYFTIENRDNYPVIDYISPNRRQFYKIFHMTSGTGVLTIGLHQYEMGPGEIAFLHPDEIMSWQTTSQETGGHFCLIHPAYFGHDAAHVAQLFRQYPYFQPSQAVVQLTPEQSTTVNGYFEQMLKEERGPNDDKKQAILLHLQMLLLEAKRAGKQLAQVQVTEQFGHIYGFLSLLESAFQVKTPDDTIKIKTAAEFAGQLNVHPNYLNALVKNHTGKTLREHILDRLLYEAKSLLVQTDWDINTISYGLGFSGHAAFTSFFSKKAQVTPTAFRKNVAAPAHL</sequence>
<dbReference type="Proteomes" id="UP000627292">
    <property type="component" value="Unassembled WGS sequence"/>
</dbReference>
<comment type="caution">
    <text evidence="5">The sequence shown here is derived from an EMBL/GenBank/DDBJ whole genome shotgun (WGS) entry which is preliminary data.</text>
</comment>
<dbReference type="InterPro" id="IPR009057">
    <property type="entry name" value="Homeodomain-like_sf"/>
</dbReference>
<dbReference type="Pfam" id="PF12833">
    <property type="entry name" value="HTH_18"/>
    <property type="match status" value="1"/>
</dbReference>
<dbReference type="AlphaFoldDB" id="A0A917IUJ4"/>
<keyword evidence="2" id="KW-0238">DNA-binding</keyword>
<protein>
    <submittedName>
        <fullName evidence="5">AraC family transcriptional regulator</fullName>
    </submittedName>
</protein>
<dbReference type="Gene3D" id="2.60.120.280">
    <property type="entry name" value="Regulatory protein AraC"/>
    <property type="match status" value="1"/>
</dbReference>
<dbReference type="PROSITE" id="PS01124">
    <property type="entry name" value="HTH_ARAC_FAMILY_2"/>
    <property type="match status" value="1"/>
</dbReference>